<feature type="compositionally biased region" description="Basic and acidic residues" evidence="1">
    <location>
        <begin position="1"/>
        <end position="19"/>
    </location>
</feature>
<dbReference type="RefSeq" id="WP_310804190.1">
    <property type="nucleotide sequence ID" value="NZ_JAVLSG010000001.1"/>
</dbReference>
<accession>A0AAW8P0C1</accession>
<dbReference type="EMBL" id="JAVLSH010000001">
    <property type="protein sequence ID" value="MDR9758923.1"/>
    <property type="molecule type" value="Genomic_DNA"/>
</dbReference>
<organism evidence="2 3">
    <name type="scientific">Rhizobium redzepovicii</name>
    <dbReference type="NCBI Taxonomy" id="2867518"/>
    <lineage>
        <taxon>Bacteria</taxon>
        <taxon>Pseudomonadati</taxon>
        <taxon>Pseudomonadota</taxon>
        <taxon>Alphaproteobacteria</taxon>
        <taxon>Hyphomicrobiales</taxon>
        <taxon>Rhizobiaceae</taxon>
        <taxon>Rhizobium/Agrobacterium group</taxon>
        <taxon>Rhizobium</taxon>
    </lineage>
</organism>
<evidence type="ECO:0000256" key="1">
    <source>
        <dbReference type="SAM" id="MobiDB-lite"/>
    </source>
</evidence>
<dbReference type="Proteomes" id="UP001269402">
    <property type="component" value="Unassembled WGS sequence"/>
</dbReference>
<evidence type="ECO:0000313" key="3">
    <source>
        <dbReference type="Proteomes" id="UP001269402"/>
    </source>
</evidence>
<feature type="region of interest" description="Disordered" evidence="1">
    <location>
        <begin position="1"/>
        <end position="27"/>
    </location>
</feature>
<proteinExistence type="predicted"/>
<name>A0AAW8P0C1_9HYPH</name>
<dbReference type="AlphaFoldDB" id="A0AAW8P0C1"/>
<gene>
    <name evidence="2" type="ORF">RJJ37_04620</name>
</gene>
<sequence length="62" mass="6668">MTDAKLPRFLRETASDHTSGDGNPTGPKIAFLSHLVKRNYVGAVNFCGGTGVGERFAPFQDD</sequence>
<evidence type="ECO:0000313" key="2">
    <source>
        <dbReference type="EMBL" id="MDR9758923.1"/>
    </source>
</evidence>
<comment type="caution">
    <text evidence="2">The sequence shown here is derived from an EMBL/GenBank/DDBJ whole genome shotgun (WGS) entry which is preliminary data.</text>
</comment>
<reference evidence="3" key="1">
    <citation type="submission" date="2023-07" db="EMBL/GenBank/DDBJ databases">
        <title>Genomic characterization of faba bean (Vicia faba) microsymbionts in Mexican soils.</title>
        <authorList>
            <person name="Rivera Orduna F.N."/>
            <person name="Guevara-Luna J."/>
            <person name="Yan J."/>
            <person name="Arroyo-Herrera I."/>
            <person name="Li Y."/>
            <person name="Vasquez-Murrieta M.S."/>
            <person name="Wang E.T."/>
        </authorList>
    </citation>
    <scope>NUCLEOTIDE SEQUENCE [LARGE SCALE GENOMIC DNA]</scope>
    <source>
        <strain evidence="3">CH6</strain>
    </source>
</reference>
<keyword evidence="3" id="KW-1185">Reference proteome</keyword>
<protein>
    <submittedName>
        <fullName evidence="2">Uncharacterized protein</fullName>
    </submittedName>
</protein>